<dbReference type="EMBL" id="JZCR01000003">
    <property type="protein sequence ID" value="KJW13747.1"/>
    <property type="molecule type" value="Genomic_DNA"/>
</dbReference>
<feature type="region of interest" description="Disordered" evidence="1">
    <location>
        <begin position="155"/>
        <end position="218"/>
    </location>
</feature>
<reference evidence="2 3" key="1">
    <citation type="submission" date="2015-03" db="EMBL/GenBank/DDBJ databases">
        <authorList>
            <person name="Zheng J."/>
            <person name="Ganezle M."/>
        </authorList>
    </citation>
    <scope>NUCLEOTIDE SEQUENCE [LARGE SCALE GENOMIC DNA]</scope>
    <source>
        <strain evidence="2 3">LP38</strain>
    </source>
</reference>
<organism evidence="2 3">
    <name type="scientific">Levilactobacillus spicheri</name>
    <dbReference type="NCBI Taxonomy" id="216463"/>
    <lineage>
        <taxon>Bacteria</taxon>
        <taxon>Bacillati</taxon>
        <taxon>Bacillota</taxon>
        <taxon>Bacilli</taxon>
        <taxon>Lactobacillales</taxon>
        <taxon>Lactobacillaceae</taxon>
        <taxon>Levilactobacillus</taxon>
    </lineage>
</organism>
<proteinExistence type="predicted"/>
<dbReference type="RefSeq" id="WP_045806241.1">
    <property type="nucleotide sequence ID" value="NZ_JZCR01000003.1"/>
</dbReference>
<gene>
    <name evidence="2" type="ORF">VC81_00740</name>
</gene>
<accession>A0A0F3RY52</accession>
<sequence length="218" mass="23572">MERQIQGFIEAVENDEVQHFQTTATQADFYADPDATMAPLAAFMRDQINADHLAQAELILSDAGVSVRLELSVINLPLQDSKTIAKIMAIEETAPLNVYAVMEAEGLNASGLRIDALAPATTYVEQAATADQSLHDWLALQIDKLQTAAENAAQTDVPQATVTQPATKKAPAKRTTRKTTAKKPAAKKTTTKKPAAKKAPAKKTTTTRKTTTRKTTKK</sequence>
<feature type="compositionally biased region" description="Basic residues" evidence="1">
    <location>
        <begin position="170"/>
        <end position="201"/>
    </location>
</feature>
<evidence type="ECO:0000313" key="3">
    <source>
        <dbReference type="Proteomes" id="UP000033491"/>
    </source>
</evidence>
<dbReference type="Proteomes" id="UP000033491">
    <property type="component" value="Unassembled WGS sequence"/>
</dbReference>
<name>A0A0F3RY52_9LACO</name>
<dbReference type="PATRIC" id="fig|216463.3.peg.1929"/>
<feature type="compositionally biased region" description="Polar residues" evidence="1">
    <location>
        <begin position="155"/>
        <end position="165"/>
    </location>
</feature>
<protein>
    <submittedName>
        <fullName evidence="2">Uncharacterized protein</fullName>
    </submittedName>
</protein>
<comment type="caution">
    <text evidence="2">The sequence shown here is derived from an EMBL/GenBank/DDBJ whole genome shotgun (WGS) entry which is preliminary data.</text>
</comment>
<dbReference type="AlphaFoldDB" id="A0A0F3RY52"/>
<evidence type="ECO:0000256" key="1">
    <source>
        <dbReference type="SAM" id="MobiDB-lite"/>
    </source>
</evidence>
<evidence type="ECO:0000313" key="2">
    <source>
        <dbReference type="EMBL" id="KJW13747.1"/>
    </source>
</evidence>
<dbReference type="STRING" id="216463.VC81_00740"/>